<reference evidence="4" key="2">
    <citation type="submission" date="2015-01" db="EMBL/GenBank/DDBJ databases">
        <title>Evolutionary Origins and Diversification of the Mycorrhizal Mutualists.</title>
        <authorList>
            <consortium name="DOE Joint Genome Institute"/>
            <consortium name="Mycorrhizal Genomics Consortium"/>
            <person name="Kohler A."/>
            <person name="Kuo A."/>
            <person name="Nagy L.G."/>
            <person name="Floudas D."/>
            <person name="Copeland A."/>
            <person name="Barry K.W."/>
            <person name="Cichocki N."/>
            <person name="Veneault-Fourrey C."/>
            <person name="LaButti K."/>
            <person name="Lindquist E.A."/>
            <person name="Lipzen A."/>
            <person name="Lundell T."/>
            <person name="Morin E."/>
            <person name="Murat C."/>
            <person name="Riley R."/>
            <person name="Ohm R."/>
            <person name="Sun H."/>
            <person name="Tunlid A."/>
            <person name="Henrissat B."/>
            <person name="Grigoriev I.V."/>
            <person name="Hibbett D.S."/>
            <person name="Martin F."/>
        </authorList>
    </citation>
    <scope>NUCLEOTIDE SEQUENCE [LARGE SCALE GENOMIC DNA]</scope>
    <source>
        <strain evidence="4">Marx 270</strain>
    </source>
</reference>
<evidence type="ECO:0000259" key="2">
    <source>
        <dbReference type="Pfam" id="PF20151"/>
    </source>
</evidence>
<keyword evidence="4" id="KW-1185">Reference proteome</keyword>
<feature type="transmembrane region" description="Helical" evidence="1">
    <location>
        <begin position="200"/>
        <end position="222"/>
    </location>
</feature>
<dbReference type="InParanoid" id="A0A0C3NHE8"/>
<sequence length="335" mass="38646">MTTVSEEEHQALYTGLYQIRLVNYVTLSCIALLVHDILTNLDKEIPFIWRYYHNTDETFVCWRRKLRRMLVQGLFIFGRYYAIFYLVAFFAVYNHQGFSIPVCRDFYYYTIFGGEILYTTLVNVILAMRLNVLFRIFYGIEGLQKYQFFLATLVIVEFLVELLIGILVAIWIQEKVVEPPAGVPWPGCMLSDNPGDALVLPSWIIAILVATTLFGFTLHLLFSSMRWRLKSFRDLTISNIKEEIKSLQPTTLMLIRDGVLFYIPMCAMLVASVVVDSVDHNFLSLVTSPIVMVLYSFCSSRFIIHTRECIAKSAGRCQVEAVEQLHLSTLSHGHR</sequence>
<reference evidence="3 4" key="1">
    <citation type="submission" date="2014-04" db="EMBL/GenBank/DDBJ databases">
        <authorList>
            <consortium name="DOE Joint Genome Institute"/>
            <person name="Kuo A."/>
            <person name="Kohler A."/>
            <person name="Costa M.D."/>
            <person name="Nagy L.G."/>
            <person name="Floudas D."/>
            <person name="Copeland A."/>
            <person name="Barry K.W."/>
            <person name="Cichocki N."/>
            <person name="Veneault-Fourrey C."/>
            <person name="LaButti K."/>
            <person name="Lindquist E.A."/>
            <person name="Lipzen A."/>
            <person name="Lundell T."/>
            <person name="Morin E."/>
            <person name="Murat C."/>
            <person name="Sun H."/>
            <person name="Tunlid A."/>
            <person name="Henrissat B."/>
            <person name="Grigoriev I.V."/>
            <person name="Hibbett D.S."/>
            <person name="Martin F."/>
            <person name="Nordberg H.P."/>
            <person name="Cantor M.N."/>
            <person name="Hua S.X."/>
        </authorList>
    </citation>
    <scope>NUCLEOTIDE SEQUENCE [LARGE SCALE GENOMIC DNA]</scope>
    <source>
        <strain evidence="3 4">Marx 270</strain>
    </source>
</reference>
<feature type="transmembrane region" description="Helical" evidence="1">
    <location>
        <begin position="148"/>
        <end position="172"/>
    </location>
</feature>
<keyword evidence="1" id="KW-0812">Transmembrane</keyword>
<dbReference type="Proteomes" id="UP000054217">
    <property type="component" value="Unassembled WGS sequence"/>
</dbReference>
<gene>
    <name evidence="3" type="ORF">M404DRAFT_1003899</name>
</gene>
<dbReference type="Pfam" id="PF20151">
    <property type="entry name" value="DUF6533"/>
    <property type="match status" value="1"/>
</dbReference>
<feature type="transmembrane region" description="Helical" evidence="1">
    <location>
        <begin position="254"/>
        <end position="275"/>
    </location>
</feature>
<protein>
    <recommendedName>
        <fullName evidence="2">DUF6533 domain-containing protein</fullName>
    </recommendedName>
</protein>
<organism evidence="3 4">
    <name type="scientific">Pisolithus tinctorius Marx 270</name>
    <dbReference type="NCBI Taxonomy" id="870435"/>
    <lineage>
        <taxon>Eukaryota</taxon>
        <taxon>Fungi</taxon>
        <taxon>Dikarya</taxon>
        <taxon>Basidiomycota</taxon>
        <taxon>Agaricomycotina</taxon>
        <taxon>Agaricomycetes</taxon>
        <taxon>Agaricomycetidae</taxon>
        <taxon>Boletales</taxon>
        <taxon>Sclerodermatineae</taxon>
        <taxon>Pisolithaceae</taxon>
        <taxon>Pisolithus</taxon>
    </lineage>
</organism>
<accession>A0A0C3NHE8</accession>
<name>A0A0C3NHE8_PISTI</name>
<evidence type="ECO:0000313" key="3">
    <source>
        <dbReference type="EMBL" id="KIO00450.1"/>
    </source>
</evidence>
<dbReference type="OrthoDB" id="2668493at2759"/>
<dbReference type="HOGENOM" id="CLU_819189_0_0_1"/>
<evidence type="ECO:0000256" key="1">
    <source>
        <dbReference type="SAM" id="Phobius"/>
    </source>
</evidence>
<dbReference type="InterPro" id="IPR045340">
    <property type="entry name" value="DUF6533"/>
</dbReference>
<dbReference type="AlphaFoldDB" id="A0A0C3NHE8"/>
<keyword evidence="1" id="KW-1133">Transmembrane helix</keyword>
<feature type="transmembrane region" description="Helical" evidence="1">
    <location>
        <begin position="106"/>
        <end position="127"/>
    </location>
</feature>
<dbReference type="EMBL" id="KN831996">
    <property type="protein sequence ID" value="KIO00450.1"/>
    <property type="molecule type" value="Genomic_DNA"/>
</dbReference>
<feature type="transmembrane region" description="Helical" evidence="1">
    <location>
        <begin position="73"/>
        <end position="94"/>
    </location>
</feature>
<feature type="domain" description="DUF6533" evidence="2">
    <location>
        <begin position="24"/>
        <end position="83"/>
    </location>
</feature>
<keyword evidence="1" id="KW-0472">Membrane</keyword>
<proteinExistence type="predicted"/>
<feature type="transmembrane region" description="Helical" evidence="1">
    <location>
        <begin position="281"/>
        <end position="298"/>
    </location>
</feature>
<evidence type="ECO:0000313" key="4">
    <source>
        <dbReference type="Proteomes" id="UP000054217"/>
    </source>
</evidence>